<evidence type="ECO:0000313" key="1">
    <source>
        <dbReference type="EMBL" id="QED37934.1"/>
    </source>
</evidence>
<dbReference type="Proteomes" id="UP000321954">
    <property type="component" value="Chromosome"/>
</dbReference>
<gene>
    <name evidence="1" type="ORF">FK178_09435</name>
</gene>
<protein>
    <submittedName>
        <fullName evidence="1">Uncharacterized protein</fullName>
    </submittedName>
</protein>
<proteinExistence type="predicted"/>
<keyword evidence="2" id="KW-1185">Reference proteome</keyword>
<dbReference type="EMBL" id="CP042476">
    <property type="protein sequence ID" value="QED37934.1"/>
    <property type="molecule type" value="Genomic_DNA"/>
</dbReference>
<organism evidence="1 2">
    <name type="scientific">Antarcticibacterium arcticum</name>
    <dbReference type="NCBI Taxonomy" id="2585771"/>
    <lineage>
        <taxon>Bacteria</taxon>
        <taxon>Pseudomonadati</taxon>
        <taxon>Bacteroidota</taxon>
        <taxon>Flavobacteriia</taxon>
        <taxon>Flavobacteriales</taxon>
        <taxon>Flavobacteriaceae</taxon>
        <taxon>Antarcticibacterium</taxon>
    </lineage>
</organism>
<reference evidence="1 2" key="1">
    <citation type="submission" date="2019-08" db="EMBL/GenBank/DDBJ databases">
        <title>Antarcticibacterium arcticum sp. nov., a bacterium isolated from marine sediment of the Canadian Beaufort Sea.</title>
        <authorList>
            <person name="Lee Y.M."/>
            <person name="Baek K."/>
            <person name="Lee D.-H."/>
            <person name="Shin S.C."/>
            <person name="Jin Y.K."/>
            <person name="Park Y."/>
        </authorList>
    </citation>
    <scope>NUCLEOTIDE SEQUENCE [LARGE SCALE GENOMIC DNA]</scope>
    <source>
        <strain evidence="1 2">PAMC 28998</strain>
    </source>
</reference>
<sequence>MKTLKKYNLLQIMGLILVMTFSATSLFGQEKQEIILSDFLVTVQIADNNKIIMECDEGCAWKTLTYSLPDNSNPQAINEYGMTDLEKKGSQKNADLSKFLFTIQKTGNKLNLKGIEGTAWTELSFTISLHDKQAINQMGMTE</sequence>
<name>A0A5B8YJK6_9FLAO</name>
<evidence type="ECO:0000313" key="2">
    <source>
        <dbReference type="Proteomes" id="UP000321954"/>
    </source>
</evidence>
<dbReference type="AlphaFoldDB" id="A0A5B8YJK6"/>
<dbReference type="OrthoDB" id="1144122at2"/>
<dbReference type="KEGG" id="anp:FK178_09435"/>
<dbReference type="RefSeq" id="WP_146834039.1">
    <property type="nucleotide sequence ID" value="NZ_CP042476.1"/>
</dbReference>
<accession>A0A5B8YJK6</accession>